<dbReference type="InterPro" id="IPR019367">
    <property type="entry name" value="PDZ-binding_CRIPT"/>
</dbReference>
<dbReference type="PANTHER" id="PTHR11805:SF1">
    <property type="entry name" value="CYSTEINE-RICH PDZ-BINDING PROTEIN"/>
    <property type="match status" value="1"/>
</dbReference>
<dbReference type="GO" id="GO:0006397">
    <property type="term" value="P:mRNA processing"/>
    <property type="evidence" value="ECO:0007669"/>
    <property type="project" value="UniProtKB-KW"/>
</dbReference>
<keyword evidence="7" id="KW-0508">mRNA splicing</keyword>
<evidence type="ECO:0000256" key="7">
    <source>
        <dbReference type="ARBA" id="ARBA00023187"/>
    </source>
</evidence>
<comment type="subcellular location">
    <subcellularLocation>
        <location evidence="1">Cytoplasm</location>
    </subcellularLocation>
</comment>
<evidence type="ECO:0000256" key="4">
    <source>
        <dbReference type="ARBA" id="ARBA00022490"/>
    </source>
</evidence>
<evidence type="ECO:0000313" key="10">
    <source>
        <dbReference type="EMBL" id="KAJ6646855.1"/>
    </source>
</evidence>
<dbReference type="GO" id="GO:0030165">
    <property type="term" value="F:PDZ domain binding"/>
    <property type="evidence" value="ECO:0007669"/>
    <property type="project" value="TreeGrafter"/>
</dbReference>
<keyword evidence="11" id="KW-1185">Reference proteome</keyword>
<keyword evidence="4" id="KW-0963">Cytoplasm</keyword>
<dbReference type="GO" id="GO:0030425">
    <property type="term" value="C:dendrite"/>
    <property type="evidence" value="ECO:0007669"/>
    <property type="project" value="TreeGrafter"/>
</dbReference>
<evidence type="ECO:0000313" key="11">
    <source>
        <dbReference type="Proteomes" id="UP001151699"/>
    </source>
</evidence>
<reference evidence="10" key="1">
    <citation type="submission" date="2022-07" db="EMBL/GenBank/DDBJ databases">
        <authorList>
            <person name="Trinca V."/>
            <person name="Uliana J.V.C."/>
            <person name="Torres T.T."/>
            <person name="Ward R.J."/>
            <person name="Monesi N."/>
        </authorList>
    </citation>
    <scope>NUCLEOTIDE SEQUENCE</scope>
    <source>
        <strain evidence="10">HSMRA1968</strain>
        <tissue evidence="10">Whole embryos</tissue>
    </source>
</reference>
<dbReference type="PANTHER" id="PTHR11805">
    <property type="entry name" value="CYSTEINE-RICH PDZ-BINDING PROTEIN"/>
    <property type="match status" value="1"/>
</dbReference>
<dbReference type="Proteomes" id="UP001151699">
    <property type="component" value="Chromosome A"/>
</dbReference>
<evidence type="ECO:0000256" key="2">
    <source>
        <dbReference type="ARBA" id="ARBA00009021"/>
    </source>
</evidence>
<dbReference type="GO" id="GO:0005737">
    <property type="term" value="C:cytoplasm"/>
    <property type="evidence" value="ECO:0007669"/>
    <property type="project" value="UniProtKB-SubCell"/>
</dbReference>
<organism evidence="10 11">
    <name type="scientific">Pseudolycoriella hygida</name>
    <dbReference type="NCBI Taxonomy" id="35572"/>
    <lineage>
        <taxon>Eukaryota</taxon>
        <taxon>Metazoa</taxon>
        <taxon>Ecdysozoa</taxon>
        <taxon>Arthropoda</taxon>
        <taxon>Hexapoda</taxon>
        <taxon>Insecta</taxon>
        <taxon>Pterygota</taxon>
        <taxon>Neoptera</taxon>
        <taxon>Endopterygota</taxon>
        <taxon>Diptera</taxon>
        <taxon>Nematocera</taxon>
        <taxon>Sciaroidea</taxon>
        <taxon>Sciaridae</taxon>
        <taxon>Pseudolycoriella</taxon>
    </lineage>
</organism>
<dbReference type="OrthoDB" id="7699598at2759"/>
<dbReference type="GO" id="GO:0008380">
    <property type="term" value="P:RNA splicing"/>
    <property type="evidence" value="ECO:0007669"/>
    <property type="project" value="UniProtKB-KW"/>
</dbReference>
<feature type="region of interest" description="Disordered" evidence="9">
    <location>
        <begin position="17"/>
        <end position="39"/>
    </location>
</feature>
<keyword evidence="5" id="KW-0507">mRNA processing</keyword>
<dbReference type="Pfam" id="PF10235">
    <property type="entry name" value="Cript"/>
    <property type="match status" value="1"/>
</dbReference>
<evidence type="ECO:0000256" key="9">
    <source>
        <dbReference type="SAM" id="MobiDB-lite"/>
    </source>
</evidence>
<keyword evidence="6" id="KW-0747">Spliceosome</keyword>
<dbReference type="GO" id="GO:0008017">
    <property type="term" value="F:microtubule binding"/>
    <property type="evidence" value="ECO:0007669"/>
    <property type="project" value="TreeGrafter"/>
</dbReference>
<dbReference type="GO" id="GO:0031122">
    <property type="term" value="P:cytoplasmic microtubule organization"/>
    <property type="evidence" value="ECO:0007669"/>
    <property type="project" value="TreeGrafter"/>
</dbReference>
<evidence type="ECO:0000256" key="6">
    <source>
        <dbReference type="ARBA" id="ARBA00022728"/>
    </source>
</evidence>
<dbReference type="GO" id="GO:0005681">
    <property type="term" value="C:spliceosomal complex"/>
    <property type="evidence" value="ECO:0007669"/>
    <property type="project" value="UniProtKB-KW"/>
</dbReference>
<comment type="caution">
    <text evidence="10">The sequence shown here is derived from an EMBL/GenBank/DDBJ whole genome shotgun (WGS) entry which is preliminary data.</text>
</comment>
<dbReference type="AlphaFoldDB" id="A0A9Q0S875"/>
<sequence length="675" mass="77091">MVCEKCEKKLEKIITPDPWKTGARNTTESGGRKVNENKALTSSKSRFNPIDQSFKPCRETLPKKPFNANTTTDSIFDEIVPVHSMCKTCFAEIQIGEPHLRSQRDTHKNVVSTIQGLPEKDQDNILHELLVSKAKISQPSSNFQNVEMNLRTGGRPARLILNPERKAPIYFSNETLDNFVTNSGISLKDMEKLTIFIRTKAGKSVPSYYIRHASKKAKILKDVYQCRSFQFDVDKLPEKETRPVVYADAETLLEALLQARKEYGEVAIKVMADGGKGFFKISMSVLPKDYCRSSSDYSCEDEEVPPKKARLTYEEGGMMGKKANLNGVQGLILVCVVPNIKETYDNVKILWDLTQLNKIPFKFVSDFKLLLIIIGQQTANSTYPCPFCFINLSDSRDGEPGAKTFCLGKDNDALQTSEECLKLKTFGDLRKNFKKFEDHNRDKKNAKHCHSTVGTIVRQRQCNEVAKKLNLISKHYHGEMFEGKACRRLLKEADLLNDSDILGQHSIFEIILFIQTLKTLDKLVNASFKSERLDDSWQQHVNELKRVYPATGLSNTLKVHVLLEHLEHPLGMWSEQAGESIHREFLKFWTKYQNLPIQSPSGWITLLSILLVQKRNLRHVWKKTAGHEKLPSECILGTFFLILYHPFLTHRILVDSTTSRDINANKLFLRECVRM</sequence>
<evidence type="ECO:0000256" key="1">
    <source>
        <dbReference type="ARBA" id="ARBA00004496"/>
    </source>
</evidence>
<protein>
    <recommendedName>
        <fullName evidence="3">Cysteine-rich PDZ-binding protein</fullName>
    </recommendedName>
    <alternativeName>
        <fullName evidence="8">Cysteine-rich interactor of PDZ three</fullName>
    </alternativeName>
</protein>
<name>A0A9Q0S875_9DIPT</name>
<evidence type="ECO:0000256" key="3">
    <source>
        <dbReference type="ARBA" id="ARBA00018615"/>
    </source>
</evidence>
<comment type="similarity">
    <text evidence="2">Belongs to the CRIPT family.</text>
</comment>
<evidence type="ECO:0000256" key="5">
    <source>
        <dbReference type="ARBA" id="ARBA00022664"/>
    </source>
</evidence>
<accession>A0A9Q0S875</accession>
<evidence type="ECO:0000256" key="8">
    <source>
        <dbReference type="ARBA" id="ARBA00032518"/>
    </source>
</evidence>
<dbReference type="EMBL" id="WJQU01000001">
    <property type="protein sequence ID" value="KAJ6646855.1"/>
    <property type="molecule type" value="Genomic_DNA"/>
</dbReference>
<proteinExistence type="inferred from homology"/>
<gene>
    <name evidence="10" type="primary">cript</name>
    <name evidence="10" type="ORF">Bhyg_02069</name>
</gene>